<dbReference type="GO" id="GO:0016787">
    <property type="term" value="F:hydrolase activity"/>
    <property type="evidence" value="ECO:0007669"/>
    <property type="project" value="TreeGrafter"/>
</dbReference>
<keyword evidence="8" id="KW-1185">Reference proteome</keyword>
<accession>A0A418NW34</accession>
<comment type="caution">
    <text evidence="7">The sequence shown here is derived from an EMBL/GenBank/DDBJ whole genome shotgun (WGS) entry which is preliminary data.</text>
</comment>
<keyword evidence="4 6" id="KW-1133">Transmembrane helix</keyword>
<dbReference type="AlphaFoldDB" id="A0A418NW34"/>
<evidence type="ECO:0000313" key="8">
    <source>
        <dbReference type="Proteomes" id="UP000286576"/>
    </source>
</evidence>
<comment type="subcellular location">
    <subcellularLocation>
        <location evidence="1">Membrane</location>
        <topology evidence="1">Multi-pass membrane protein</topology>
    </subcellularLocation>
</comment>
<feature type="transmembrane region" description="Helical" evidence="6">
    <location>
        <begin position="16"/>
        <end position="32"/>
    </location>
</feature>
<keyword evidence="5 6" id="KW-0472">Membrane</keyword>
<feature type="transmembrane region" description="Helical" evidence="6">
    <location>
        <begin position="167"/>
        <end position="185"/>
    </location>
</feature>
<dbReference type="RefSeq" id="WP_119584080.1">
    <property type="nucleotide sequence ID" value="NZ_CAWODQ010000001.1"/>
</dbReference>
<sequence>MPPKQPHPALAQKRPFLLLSVVAALSYYYLQATDLPELYLIPIKGFGVGFLAIYAYLRHQSGDSHRLALALAVAAVADMAIEFDLRVGAAVFFVFHMLAVSLFMRHSRGKLHGADQWAFLAILILPPVIGYFLPYDRTIGWVVAIYGVALSLMAASAWMSDFPRMRVATGALLFVLSDMLIFARLGPLSGSEVPEYLVWPIYYLGQFLITVGVVTTLRKRNPELRVAWRRED</sequence>
<comment type="similarity">
    <text evidence="2">Belongs to the TMEM86 family.</text>
</comment>
<proteinExistence type="inferred from homology"/>
<evidence type="ECO:0000313" key="7">
    <source>
        <dbReference type="EMBL" id="RIV88803.1"/>
    </source>
</evidence>
<dbReference type="PANTHER" id="PTHR31885">
    <property type="entry name" value="GH04784P"/>
    <property type="match status" value="1"/>
</dbReference>
<dbReference type="Proteomes" id="UP000286576">
    <property type="component" value="Unassembled WGS sequence"/>
</dbReference>
<evidence type="ECO:0000256" key="5">
    <source>
        <dbReference type="ARBA" id="ARBA00023136"/>
    </source>
</evidence>
<dbReference type="PANTHER" id="PTHR31885:SF6">
    <property type="entry name" value="GH04784P"/>
    <property type="match status" value="1"/>
</dbReference>
<organism evidence="7 8">
    <name type="scientific">Aurantiacibacter zhengii</name>
    <dbReference type="NCBI Taxonomy" id="2307003"/>
    <lineage>
        <taxon>Bacteria</taxon>
        <taxon>Pseudomonadati</taxon>
        <taxon>Pseudomonadota</taxon>
        <taxon>Alphaproteobacteria</taxon>
        <taxon>Sphingomonadales</taxon>
        <taxon>Erythrobacteraceae</taxon>
        <taxon>Aurantiacibacter</taxon>
    </lineage>
</organism>
<feature type="transmembrane region" description="Helical" evidence="6">
    <location>
        <begin position="139"/>
        <end position="160"/>
    </location>
</feature>
<gene>
    <name evidence="7" type="ORF">D2V07_00560</name>
</gene>
<evidence type="ECO:0000256" key="6">
    <source>
        <dbReference type="SAM" id="Phobius"/>
    </source>
</evidence>
<evidence type="ECO:0000256" key="1">
    <source>
        <dbReference type="ARBA" id="ARBA00004141"/>
    </source>
</evidence>
<reference evidence="7 8" key="1">
    <citation type="submission" date="2018-08" db="EMBL/GenBank/DDBJ databases">
        <title>Erythrobacter zhengii sp.nov., a bacterium isolated from deep-sea sediment.</title>
        <authorList>
            <person name="Fang C."/>
            <person name="Wu Y.-H."/>
            <person name="Sun C."/>
            <person name="Wang H."/>
            <person name="Cheng H."/>
            <person name="Meng F.-X."/>
            <person name="Wang C.-S."/>
            <person name="Xu X.-W."/>
        </authorList>
    </citation>
    <scope>NUCLEOTIDE SEQUENCE [LARGE SCALE GENOMIC DNA]</scope>
    <source>
        <strain evidence="7 8">V18</strain>
    </source>
</reference>
<keyword evidence="3 6" id="KW-0812">Transmembrane</keyword>
<dbReference type="InterPro" id="IPR012506">
    <property type="entry name" value="TMEM86B-like"/>
</dbReference>
<name>A0A418NW34_9SPHN</name>
<protein>
    <submittedName>
        <fullName evidence="7">Lysoplasmalogenase</fullName>
    </submittedName>
</protein>
<feature type="transmembrane region" description="Helical" evidence="6">
    <location>
        <begin position="64"/>
        <end position="81"/>
    </location>
</feature>
<dbReference type="GO" id="GO:0016020">
    <property type="term" value="C:membrane"/>
    <property type="evidence" value="ECO:0007669"/>
    <property type="project" value="UniProtKB-SubCell"/>
</dbReference>
<evidence type="ECO:0000256" key="3">
    <source>
        <dbReference type="ARBA" id="ARBA00022692"/>
    </source>
</evidence>
<feature type="transmembrane region" description="Helical" evidence="6">
    <location>
        <begin position="38"/>
        <end position="57"/>
    </location>
</feature>
<evidence type="ECO:0000256" key="2">
    <source>
        <dbReference type="ARBA" id="ARBA00007375"/>
    </source>
</evidence>
<dbReference type="Pfam" id="PF07947">
    <property type="entry name" value="YhhN"/>
    <property type="match status" value="1"/>
</dbReference>
<evidence type="ECO:0000256" key="4">
    <source>
        <dbReference type="ARBA" id="ARBA00022989"/>
    </source>
</evidence>
<feature type="transmembrane region" description="Helical" evidence="6">
    <location>
        <begin position="116"/>
        <end position="133"/>
    </location>
</feature>
<dbReference type="EMBL" id="QXFL01000001">
    <property type="protein sequence ID" value="RIV88803.1"/>
    <property type="molecule type" value="Genomic_DNA"/>
</dbReference>
<feature type="transmembrane region" description="Helical" evidence="6">
    <location>
        <begin position="197"/>
        <end position="217"/>
    </location>
</feature>
<dbReference type="OrthoDB" id="7390032at2"/>
<feature type="transmembrane region" description="Helical" evidence="6">
    <location>
        <begin position="87"/>
        <end position="104"/>
    </location>
</feature>